<dbReference type="RefSeq" id="XP_007748480.1">
    <property type="nucleotide sequence ID" value="XM_007750290.1"/>
</dbReference>
<dbReference type="HOGENOM" id="CLU_514820_0_0_1"/>
<dbReference type="GeneID" id="19194407"/>
<dbReference type="AlphaFoldDB" id="W9WPZ3"/>
<evidence type="ECO:0000313" key="2">
    <source>
        <dbReference type="EMBL" id="EXJ67065.1"/>
    </source>
</evidence>
<dbReference type="STRING" id="1182543.W9WPZ3"/>
<keyword evidence="3" id="KW-1185">Reference proteome</keyword>
<name>W9WPZ3_9EURO</name>
<evidence type="ECO:0000313" key="3">
    <source>
        <dbReference type="Proteomes" id="UP000019471"/>
    </source>
</evidence>
<accession>W9WPZ3</accession>
<sequence length="529" mass="61023">MDPSTLQRPPTPTAQPPKTLHLGTLSTLPSELRNQVFLHCIGNRSVGILRASKQLCGEFIPLLYEEFKLVFHVDPTDPLSRVRILNQNGRVVECLPYHRDTVLDKMPIDRFKSIRILVDAPDPQDPGQLLRAWKQCTSLMTALLPQWRGRNRLPESPQDYHLPPVRRSNRLPPILIQFRDADTNSAGTGSWTSESPYADGERLWNRSVPSYRSWNAERKTTFPTNLRSGFHHCDLDIILAAFWRIRDADSVDVQLPPSPSTLDDQPWTVDEALRRLDLFTKHNMPFGCDPRGTGCLDDDDYILSNEDSMHLWLDYLLDDLGGPTAPFLRRQRYQNWCDEYEYLVGRRINGFYQPKRLSQWYPEKDVVGSPLGLVPNHLIEMIGRAFRDRFWAGWMETGNLEMPRNSEPSGEHFDREASTINHMNQVNGHIYLRGPGGPQDGWELTWPEGLPQMSALHPAVGNGLREPHPQRDQPLELFVPESWGNITNGDLHGRIRWETCGECQDARCRWEEEQEERDMHANDDWDVPY</sequence>
<reference evidence="2 3" key="1">
    <citation type="submission" date="2013-03" db="EMBL/GenBank/DDBJ databases">
        <title>The Genome Sequence of Cladophialophora psammophila CBS 110553.</title>
        <authorList>
            <consortium name="The Broad Institute Genomics Platform"/>
            <person name="Cuomo C."/>
            <person name="de Hoog S."/>
            <person name="Gorbushina A."/>
            <person name="Walker B."/>
            <person name="Young S.K."/>
            <person name="Zeng Q."/>
            <person name="Gargeya S."/>
            <person name="Fitzgerald M."/>
            <person name="Haas B."/>
            <person name="Abouelleil A."/>
            <person name="Allen A.W."/>
            <person name="Alvarado L."/>
            <person name="Arachchi H.M."/>
            <person name="Berlin A.M."/>
            <person name="Chapman S.B."/>
            <person name="Gainer-Dewar J."/>
            <person name="Goldberg J."/>
            <person name="Griggs A."/>
            <person name="Gujja S."/>
            <person name="Hansen M."/>
            <person name="Howarth C."/>
            <person name="Imamovic A."/>
            <person name="Ireland A."/>
            <person name="Larimer J."/>
            <person name="McCowan C."/>
            <person name="Murphy C."/>
            <person name="Pearson M."/>
            <person name="Poon T.W."/>
            <person name="Priest M."/>
            <person name="Roberts A."/>
            <person name="Saif S."/>
            <person name="Shea T."/>
            <person name="Sisk P."/>
            <person name="Sykes S."/>
            <person name="Wortman J."/>
            <person name="Nusbaum C."/>
            <person name="Birren B."/>
        </authorList>
    </citation>
    <scope>NUCLEOTIDE SEQUENCE [LARGE SCALE GENOMIC DNA]</scope>
    <source>
        <strain evidence="2 3">CBS 110553</strain>
    </source>
</reference>
<gene>
    <name evidence="2" type="ORF">A1O5_09711</name>
</gene>
<protein>
    <submittedName>
        <fullName evidence="2">Uncharacterized protein</fullName>
    </submittedName>
</protein>
<evidence type="ECO:0000256" key="1">
    <source>
        <dbReference type="SAM" id="MobiDB-lite"/>
    </source>
</evidence>
<dbReference type="Proteomes" id="UP000019471">
    <property type="component" value="Unassembled WGS sequence"/>
</dbReference>
<organism evidence="2 3">
    <name type="scientific">Cladophialophora psammophila CBS 110553</name>
    <dbReference type="NCBI Taxonomy" id="1182543"/>
    <lineage>
        <taxon>Eukaryota</taxon>
        <taxon>Fungi</taxon>
        <taxon>Dikarya</taxon>
        <taxon>Ascomycota</taxon>
        <taxon>Pezizomycotina</taxon>
        <taxon>Eurotiomycetes</taxon>
        <taxon>Chaetothyriomycetidae</taxon>
        <taxon>Chaetothyriales</taxon>
        <taxon>Herpotrichiellaceae</taxon>
        <taxon>Cladophialophora</taxon>
    </lineage>
</organism>
<dbReference type="OrthoDB" id="3940621at2759"/>
<feature type="region of interest" description="Disordered" evidence="1">
    <location>
        <begin position="1"/>
        <end position="21"/>
    </location>
</feature>
<comment type="caution">
    <text evidence="2">The sequence shown here is derived from an EMBL/GenBank/DDBJ whole genome shotgun (WGS) entry which is preliminary data.</text>
</comment>
<dbReference type="EMBL" id="AMGX01000017">
    <property type="protein sequence ID" value="EXJ67065.1"/>
    <property type="molecule type" value="Genomic_DNA"/>
</dbReference>
<proteinExistence type="predicted"/>